<keyword evidence="4" id="KW-1003">Cell membrane</keyword>
<keyword evidence="5 8" id="KW-0812">Transmembrane</keyword>
<dbReference type="PRINTS" id="PR00175">
    <property type="entry name" value="NAALASMPORT"/>
</dbReference>
<dbReference type="Proteomes" id="UP000254741">
    <property type="component" value="Unassembled WGS sequence"/>
</dbReference>
<proteinExistence type="inferred from homology"/>
<comment type="subcellular location">
    <subcellularLocation>
        <location evidence="1">Cell membrane</location>
        <topology evidence="1">Multi-pass membrane protein</topology>
    </subcellularLocation>
</comment>
<evidence type="ECO:0000256" key="8">
    <source>
        <dbReference type="SAM" id="Phobius"/>
    </source>
</evidence>
<keyword evidence="6 8" id="KW-1133">Transmembrane helix</keyword>
<evidence type="ECO:0000256" key="5">
    <source>
        <dbReference type="ARBA" id="ARBA00022692"/>
    </source>
</evidence>
<reference evidence="9 10" key="1">
    <citation type="submission" date="2018-06" db="EMBL/GenBank/DDBJ databases">
        <authorList>
            <consortium name="Pathogen Informatics"/>
            <person name="Doyle S."/>
        </authorList>
    </citation>
    <scope>NUCLEOTIDE SEQUENCE [LARGE SCALE GENOMIC DNA]</scope>
    <source>
        <strain evidence="9 10">NCTC8297</strain>
    </source>
</reference>
<evidence type="ECO:0000313" key="10">
    <source>
        <dbReference type="Proteomes" id="UP000254741"/>
    </source>
</evidence>
<dbReference type="Pfam" id="PF01235">
    <property type="entry name" value="Na_Ala_symp"/>
    <property type="match status" value="1"/>
</dbReference>
<dbReference type="AlphaFoldDB" id="A0A379TGU2"/>
<dbReference type="PANTHER" id="PTHR30330">
    <property type="entry name" value="AGSS FAMILY TRANSPORTER, SODIUM-ALANINE"/>
    <property type="match status" value="1"/>
</dbReference>
<sequence>MIGVFSDTIIICTASAMIILLAGNHTSHSSTEGIQLILHAMVSLTGEWGASFVALMVILFAFSSIVANYIYAENNLFFFAVT</sequence>
<keyword evidence="3" id="KW-0813">Transport</keyword>
<name>A0A379TGU2_SALER</name>
<evidence type="ECO:0000256" key="4">
    <source>
        <dbReference type="ARBA" id="ARBA00022475"/>
    </source>
</evidence>
<dbReference type="EMBL" id="UGXG01000002">
    <property type="protein sequence ID" value="SUG49641.1"/>
    <property type="molecule type" value="Genomic_DNA"/>
</dbReference>
<organism evidence="9 10">
    <name type="scientific">Salmonella enterica subsp. arizonae</name>
    <dbReference type="NCBI Taxonomy" id="59203"/>
    <lineage>
        <taxon>Bacteria</taxon>
        <taxon>Pseudomonadati</taxon>
        <taxon>Pseudomonadota</taxon>
        <taxon>Gammaproteobacteria</taxon>
        <taxon>Enterobacterales</taxon>
        <taxon>Enterobacteriaceae</taxon>
        <taxon>Salmonella</taxon>
    </lineage>
</organism>
<evidence type="ECO:0000256" key="1">
    <source>
        <dbReference type="ARBA" id="ARBA00004651"/>
    </source>
</evidence>
<evidence type="ECO:0000256" key="7">
    <source>
        <dbReference type="ARBA" id="ARBA00023136"/>
    </source>
</evidence>
<dbReference type="InterPro" id="IPR001463">
    <property type="entry name" value="Na/Ala_symport"/>
</dbReference>
<accession>A0A379TGU2</accession>
<dbReference type="GO" id="GO:0005886">
    <property type="term" value="C:plasma membrane"/>
    <property type="evidence" value="ECO:0007669"/>
    <property type="project" value="UniProtKB-SubCell"/>
</dbReference>
<gene>
    <name evidence="9" type="primary">SBOV46931_2</name>
    <name evidence="9" type="ORF">NCTC8297_04986</name>
</gene>
<evidence type="ECO:0000256" key="6">
    <source>
        <dbReference type="ARBA" id="ARBA00022989"/>
    </source>
</evidence>
<evidence type="ECO:0000256" key="3">
    <source>
        <dbReference type="ARBA" id="ARBA00022448"/>
    </source>
</evidence>
<dbReference type="PANTHER" id="PTHR30330:SF1">
    <property type="entry name" value="AMINO-ACID CARRIER PROTEIN ALST"/>
    <property type="match status" value="1"/>
</dbReference>
<protein>
    <submittedName>
        <fullName evidence="9">Amino-acid carrier protein AlsT</fullName>
    </submittedName>
</protein>
<evidence type="ECO:0000256" key="2">
    <source>
        <dbReference type="ARBA" id="ARBA00009261"/>
    </source>
</evidence>
<comment type="similarity">
    <text evidence="2">Belongs to the alanine or glycine:cation symporter (AGCS) (TC 2.A.25) family.</text>
</comment>
<dbReference type="GO" id="GO:0005283">
    <property type="term" value="F:amino acid:sodium symporter activity"/>
    <property type="evidence" value="ECO:0007669"/>
    <property type="project" value="InterPro"/>
</dbReference>
<feature type="transmembrane region" description="Helical" evidence="8">
    <location>
        <begin position="48"/>
        <end position="71"/>
    </location>
</feature>
<keyword evidence="7 8" id="KW-0472">Membrane</keyword>
<evidence type="ECO:0000313" key="9">
    <source>
        <dbReference type="EMBL" id="SUG49641.1"/>
    </source>
</evidence>